<evidence type="ECO:0000256" key="3">
    <source>
        <dbReference type="SAM" id="MobiDB-lite"/>
    </source>
</evidence>
<dbReference type="GO" id="GO:0016787">
    <property type="term" value="F:hydrolase activity"/>
    <property type="evidence" value="ECO:0007669"/>
    <property type="project" value="UniProtKB-KW"/>
</dbReference>
<dbReference type="SUPFAM" id="SSF53474">
    <property type="entry name" value="alpha/beta-Hydrolases"/>
    <property type="match status" value="1"/>
</dbReference>
<feature type="domain" description="Peptidase S33 tripeptidyl aminopeptidase-like C-terminal" evidence="5">
    <location>
        <begin position="545"/>
        <end position="632"/>
    </location>
</feature>
<dbReference type="InterPro" id="IPR051601">
    <property type="entry name" value="Serine_prot/Carboxylest_S33"/>
</dbReference>
<reference evidence="6" key="1">
    <citation type="submission" date="2021-11" db="EMBL/GenBank/DDBJ databases">
        <title>Purpureocillium_takamizusanense_genome.</title>
        <authorList>
            <person name="Nguyen N.-H."/>
        </authorList>
    </citation>
    <scope>NUCLEOTIDE SEQUENCE</scope>
    <source>
        <strain evidence="6">PT3</strain>
    </source>
</reference>
<name>A0A9Q8VAT7_9HYPO</name>
<protein>
    <submittedName>
        <fullName evidence="6">Uncharacterized protein</fullName>
    </submittedName>
</protein>
<evidence type="ECO:0000256" key="2">
    <source>
        <dbReference type="ARBA" id="ARBA00022801"/>
    </source>
</evidence>
<gene>
    <name evidence="6" type="ORF">JDV02_004412</name>
</gene>
<evidence type="ECO:0000259" key="4">
    <source>
        <dbReference type="Pfam" id="PF00561"/>
    </source>
</evidence>
<dbReference type="GeneID" id="72066366"/>
<comment type="similarity">
    <text evidence="1">Belongs to the peptidase S33 family.</text>
</comment>
<accession>A0A9Q8VAT7</accession>
<dbReference type="Pfam" id="PF00561">
    <property type="entry name" value="Abhydrolase_1"/>
    <property type="match status" value="1"/>
</dbReference>
<evidence type="ECO:0000256" key="1">
    <source>
        <dbReference type="ARBA" id="ARBA00010088"/>
    </source>
</evidence>
<keyword evidence="2" id="KW-0378">Hydrolase</keyword>
<evidence type="ECO:0000313" key="7">
    <source>
        <dbReference type="Proteomes" id="UP000829364"/>
    </source>
</evidence>
<evidence type="ECO:0000313" key="6">
    <source>
        <dbReference type="EMBL" id="UNI18122.1"/>
    </source>
</evidence>
<keyword evidence="7" id="KW-1185">Reference proteome</keyword>
<dbReference type="PANTHER" id="PTHR43248">
    <property type="entry name" value="2-SUCCINYL-6-HYDROXY-2,4-CYCLOHEXADIENE-1-CARBOXYLATE SYNTHASE"/>
    <property type="match status" value="1"/>
</dbReference>
<evidence type="ECO:0000259" key="5">
    <source>
        <dbReference type="Pfam" id="PF08386"/>
    </source>
</evidence>
<dbReference type="AlphaFoldDB" id="A0A9Q8VAT7"/>
<dbReference type="InterPro" id="IPR000073">
    <property type="entry name" value="AB_hydrolase_1"/>
</dbReference>
<dbReference type="Proteomes" id="UP000829364">
    <property type="component" value="Chromosome 3"/>
</dbReference>
<sequence length="674" mass="75192">MTMAALKDSPVPQLSRRCTRAAWPWRIASLVLAAWLLTRFSASLWVSQSSGLCRQRATAHSPYGQFPQPDDPFAFLPCTAKTVYPPLDDPSPAKTWAKQFDTDPQHWLWGSRRPPPNSGNSSDPYCGRGIFLCGYLDVPLDYTNASEPRIIRLAVTKYQVSGLARIDDHGNDVPSAGKKSTRTIVINPGGPGGSGTRFAYTSAEETTERLSQGQFDVLGWDPRGINMSQPMLACVPYDADRDRWDLLTSQTLKEVGRPETHLRLLDSMNDATFRACHELHGDLPRFMSTAFVARDLEEIRKALGEDELTGYLVSYGTHIGQEYASIFPSSVGRIILDGVVNARNERTLGGFTWHMLDNVTDAWRDGFLGECIDAGPAYCPLAKPPTMGQKQPMTLDQLQDRLESFIYSLAEQPIPAYTRSGGPSLVTYSQVIAVIFKALYNPRTWPGLAEMLSQLEAGNSTLAADFLQKRWQYDPTLPCSTVEKKPNWLELSLLVICADTYDAPRPANPIEWWQAYWNNVTARSWIAGDSGLSYVLPCQRFTDYWPQVAEVYRGDFNKTLKAPVLLVAETHDLATPLRNARELLAEMGPANARLIVHHGYGHSSRDKSRCTDAAVRTYILDGVLPDGTETACFADERPYRYASNDAKALAGRHDEYLAVWASHVDDMVTRDPRR</sequence>
<dbReference type="KEGG" id="ptkz:JDV02_004412"/>
<organism evidence="6 7">
    <name type="scientific">Purpureocillium takamizusanense</name>
    <dbReference type="NCBI Taxonomy" id="2060973"/>
    <lineage>
        <taxon>Eukaryota</taxon>
        <taxon>Fungi</taxon>
        <taxon>Dikarya</taxon>
        <taxon>Ascomycota</taxon>
        <taxon>Pezizomycotina</taxon>
        <taxon>Sordariomycetes</taxon>
        <taxon>Hypocreomycetidae</taxon>
        <taxon>Hypocreales</taxon>
        <taxon>Ophiocordycipitaceae</taxon>
        <taxon>Purpureocillium</taxon>
    </lineage>
</organism>
<dbReference type="InterPro" id="IPR029058">
    <property type="entry name" value="AB_hydrolase_fold"/>
</dbReference>
<proteinExistence type="inferred from homology"/>
<dbReference type="InterPro" id="IPR013595">
    <property type="entry name" value="Pept_S33_TAP-like_C"/>
</dbReference>
<feature type="region of interest" description="Disordered" evidence="3">
    <location>
        <begin position="171"/>
        <end position="195"/>
    </location>
</feature>
<dbReference type="EMBL" id="CP086356">
    <property type="protein sequence ID" value="UNI18122.1"/>
    <property type="molecule type" value="Genomic_DNA"/>
</dbReference>
<dbReference type="Gene3D" id="3.40.50.1820">
    <property type="entry name" value="alpha/beta hydrolase"/>
    <property type="match status" value="1"/>
</dbReference>
<dbReference type="PANTHER" id="PTHR43248:SF25">
    <property type="entry name" value="AB HYDROLASE-1 DOMAIN-CONTAINING PROTEIN-RELATED"/>
    <property type="match status" value="1"/>
</dbReference>
<dbReference type="Pfam" id="PF08386">
    <property type="entry name" value="Abhydrolase_4"/>
    <property type="match status" value="1"/>
</dbReference>
<feature type="domain" description="AB hydrolase-1" evidence="4">
    <location>
        <begin position="183"/>
        <end position="371"/>
    </location>
</feature>
<dbReference type="OrthoDB" id="425534at2759"/>
<dbReference type="RefSeq" id="XP_047841603.1">
    <property type="nucleotide sequence ID" value="XM_047985626.1"/>
</dbReference>